<dbReference type="Proteomes" id="UP000076532">
    <property type="component" value="Unassembled WGS sequence"/>
</dbReference>
<accession>A0A165XEW8</accession>
<sequence length="119" mass="13204">MLLRLRFRLCLWQATQAQKTRHASAPLLPSCTSCTMCYRSTLGFGQRHDGQSAPFASKARSSSLKRLGVEHGAYAIDKGHQRGGVELRLEKLDSGMGKNGLRGAATLYRQLLFDTRSCF</sequence>
<dbReference type="AlphaFoldDB" id="A0A165XEW8"/>
<proteinExistence type="predicted"/>
<evidence type="ECO:0008006" key="4">
    <source>
        <dbReference type="Google" id="ProtNLM"/>
    </source>
</evidence>
<keyword evidence="3" id="KW-1185">Reference proteome</keyword>
<feature type="chain" id="PRO_5007868858" description="Secreted protein" evidence="1">
    <location>
        <begin position="18"/>
        <end position="119"/>
    </location>
</feature>
<evidence type="ECO:0000256" key="1">
    <source>
        <dbReference type="SAM" id="SignalP"/>
    </source>
</evidence>
<dbReference type="EMBL" id="KV417720">
    <property type="protein sequence ID" value="KZP08480.1"/>
    <property type="molecule type" value="Genomic_DNA"/>
</dbReference>
<feature type="signal peptide" evidence="1">
    <location>
        <begin position="1"/>
        <end position="17"/>
    </location>
</feature>
<name>A0A165XEW8_9AGAM</name>
<evidence type="ECO:0000313" key="2">
    <source>
        <dbReference type="EMBL" id="KZP08480.1"/>
    </source>
</evidence>
<evidence type="ECO:0000313" key="3">
    <source>
        <dbReference type="Proteomes" id="UP000076532"/>
    </source>
</evidence>
<reference evidence="2 3" key="1">
    <citation type="journal article" date="2016" name="Mol. Biol. Evol.">
        <title>Comparative Genomics of Early-Diverging Mushroom-Forming Fungi Provides Insights into the Origins of Lignocellulose Decay Capabilities.</title>
        <authorList>
            <person name="Nagy L.G."/>
            <person name="Riley R."/>
            <person name="Tritt A."/>
            <person name="Adam C."/>
            <person name="Daum C."/>
            <person name="Floudas D."/>
            <person name="Sun H."/>
            <person name="Yadav J.S."/>
            <person name="Pangilinan J."/>
            <person name="Larsson K.H."/>
            <person name="Matsuura K."/>
            <person name="Barry K."/>
            <person name="Labutti K."/>
            <person name="Kuo R."/>
            <person name="Ohm R.A."/>
            <person name="Bhattacharya S.S."/>
            <person name="Shirouzu T."/>
            <person name="Yoshinaga Y."/>
            <person name="Martin F.M."/>
            <person name="Grigoriev I.V."/>
            <person name="Hibbett D.S."/>
        </authorList>
    </citation>
    <scope>NUCLEOTIDE SEQUENCE [LARGE SCALE GENOMIC DNA]</scope>
    <source>
        <strain evidence="2 3">CBS 109695</strain>
    </source>
</reference>
<gene>
    <name evidence="2" type="ORF">FIBSPDRAFT_262040</name>
</gene>
<organism evidence="2 3">
    <name type="scientific">Athelia psychrophila</name>
    <dbReference type="NCBI Taxonomy" id="1759441"/>
    <lineage>
        <taxon>Eukaryota</taxon>
        <taxon>Fungi</taxon>
        <taxon>Dikarya</taxon>
        <taxon>Basidiomycota</taxon>
        <taxon>Agaricomycotina</taxon>
        <taxon>Agaricomycetes</taxon>
        <taxon>Agaricomycetidae</taxon>
        <taxon>Atheliales</taxon>
        <taxon>Atheliaceae</taxon>
        <taxon>Athelia</taxon>
    </lineage>
</organism>
<protein>
    <recommendedName>
        <fullName evidence="4">Secreted protein</fullName>
    </recommendedName>
</protein>
<keyword evidence="1" id="KW-0732">Signal</keyword>